<dbReference type="PANTHER" id="PTHR30419:SF14">
    <property type="entry name" value="LYSR FAMILY TRANSCRIPTIONAL REGULATOR"/>
    <property type="match status" value="1"/>
</dbReference>
<dbReference type="PANTHER" id="PTHR30419">
    <property type="entry name" value="HTH-TYPE TRANSCRIPTIONAL REGULATOR YBHD"/>
    <property type="match status" value="1"/>
</dbReference>
<evidence type="ECO:0000256" key="3">
    <source>
        <dbReference type="ARBA" id="ARBA00023125"/>
    </source>
</evidence>
<evidence type="ECO:0000313" key="7">
    <source>
        <dbReference type="Proteomes" id="UP000490980"/>
    </source>
</evidence>
<feature type="domain" description="HTH lysR-type" evidence="5">
    <location>
        <begin position="1"/>
        <end position="60"/>
    </location>
</feature>
<sequence>MNVSMRQLRAFLAVAGHRHFRRAADALHLTQPAVSRLIADLEAELDVRLFDRSTREVVPTEAGRYLEQAVSRVLDELDGVLAHARTQADPLRGRVRIAAVPTVSAGLVPNCIALCAQEHPALEILLRDQSQAQVLDAVRGGEVDFGLTVEPATTEEFDAQTILRDPFLVVCREDHPFVEREAVPWKALTGQPLILLDHASGSRRLIDEVFARRQIPVDITLEVGHPHTAFRMVEAGLGVTVTPALSLDALRPGLAVRSLTPEVHREVTLLRRRARSLSPPAQTVWEAFREVAAALSPVGR</sequence>
<evidence type="ECO:0000256" key="4">
    <source>
        <dbReference type="ARBA" id="ARBA00023163"/>
    </source>
</evidence>
<dbReference type="Proteomes" id="UP000490980">
    <property type="component" value="Unassembled WGS sequence"/>
</dbReference>
<dbReference type="SUPFAM" id="SSF53850">
    <property type="entry name" value="Periplasmic binding protein-like II"/>
    <property type="match status" value="1"/>
</dbReference>
<dbReference type="Pfam" id="PF00126">
    <property type="entry name" value="HTH_1"/>
    <property type="match status" value="1"/>
</dbReference>
<keyword evidence="3" id="KW-0238">DNA-binding</keyword>
<dbReference type="CDD" id="cd08440">
    <property type="entry name" value="PBP2_LTTR_like_4"/>
    <property type="match status" value="1"/>
</dbReference>
<evidence type="ECO:0000259" key="5">
    <source>
        <dbReference type="PROSITE" id="PS50931"/>
    </source>
</evidence>
<name>A0A7X5UCN5_9GAMM</name>
<dbReference type="GO" id="GO:0003677">
    <property type="term" value="F:DNA binding"/>
    <property type="evidence" value="ECO:0007669"/>
    <property type="project" value="UniProtKB-KW"/>
</dbReference>
<reference evidence="6 7" key="1">
    <citation type="submission" date="2020-03" db="EMBL/GenBank/DDBJ databases">
        <authorList>
            <person name="Lai Q."/>
        </authorList>
    </citation>
    <scope>NUCLEOTIDE SEQUENCE [LARGE SCALE GENOMIC DNA]</scope>
    <source>
        <strain evidence="6 7">CCUG 25036</strain>
    </source>
</reference>
<keyword evidence="7" id="KW-1185">Reference proteome</keyword>
<dbReference type="SUPFAM" id="SSF46785">
    <property type="entry name" value="Winged helix' DNA-binding domain"/>
    <property type="match status" value="1"/>
</dbReference>
<comment type="similarity">
    <text evidence="1">Belongs to the LysR transcriptional regulatory family.</text>
</comment>
<dbReference type="InterPro" id="IPR036390">
    <property type="entry name" value="WH_DNA-bd_sf"/>
</dbReference>
<proteinExistence type="inferred from homology"/>
<keyword evidence="4" id="KW-0804">Transcription</keyword>
<dbReference type="Pfam" id="PF03466">
    <property type="entry name" value="LysR_substrate"/>
    <property type="match status" value="1"/>
</dbReference>
<dbReference type="AlphaFoldDB" id="A0A7X5UCN5"/>
<organism evidence="6 7">
    <name type="scientific">Luteibacter anthropi</name>
    <dbReference type="NCBI Taxonomy" id="564369"/>
    <lineage>
        <taxon>Bacteria</taxon>
        <taxon>Pseudomonadati</taxon>
        <taxon>Pseudomonadota</taxon>
        <taxon>Gammaproteobacteria</taxon>
        <taxon>Lysobacterales</taxon>
        <taxon>Rhodanobacteraceae</taxon>
        <taxon>Luteibacter</taxon>
    </lineage>
</organism>
<dbReference type="GO" id="GO:0005829">
    <property type="term" value="C:cytosol"/>
    <property type="evidence" value="ECO:0007669"/>
    <property type="project" value="TreeGrafter"/>
</dbReference>
<accession>A0A7X5UCN5</accession>
<dbReference type="Gene3D" id="3.40.190.290">
    <property type="match status" value="1"/>
</dbReference>
<dbReference type="Gene3D" id="1.10.10.10">
    <property type="entry name" value="Winged helix-like DNA-binding domain superfamily/Winged helix DNA-binding domain"/>
    <property type="match status" value="1"/>
</dbReference>
<evidence type="ECO:0000256" key="1">
    <source>
        <dbReference type="ARBA" id="ARBA00009437"/>
    </source>
</evidence>
<dbReference type="InterPro" id="IPR000847">
    <property type="entry name" value="LysR_HTH_N"/>
</dbReference>
<comment type="caution">
    <text evidence="6">The sequence shown here is derived from an EMBL/GenBank/DDBJ whole genome shotgun (WGS) entry which is preliminary data.</text>
</comment>
<evidence type="ECO:0000256" key="2">
    <source>
        <dbReference type="ARBA" id="ARBA00023015"/>
    </source>
</evidence>
<dbReference type="InterPro" id="IPR050950">
    <property type="entry name" value="HTH-type_LysR_regulators"/>
</dbReference>
<dbReference type="PRINTS" id="PR00039">
    <property type="entry name" value="HTHLYSR"/>
</dbReference>
<dbReference type="InterPro" id="IPR005119">
    <property type="entry name" value="LysR_subst-bd"/>
</dbReference>
<dbReference type="EMBL" id="JAARLZ010000010">
    <property type="protein sequence ID" value="NII08039.1"/>
    <property type="molecule type" value="Genomic_DNA"/>
</dbReference>
<gene>
    <name evidence="6" type="ORF">HBF25_16770</name>
</gene>
<evidence type="ECO:0000313" key="6">
    <source>
        <dbReference type="EMBL" id="NII08039.1"/>
    </source>
</evidence>
<keyword evidence="2" id="KW-0805">Transcription regulation</keyword>
<dbReference type="PROSITE" id="PS50931">
    <property type="entry name" value="HTH_LYSR"/>
    <property type="match status" value="1"/>
</dbReference>
<protein>
    <submittedName>
        <fullName evidence="6">LysR family transcriptional regulator</fullName>
    </submittedName>
</protein>
<dbReference type="InterPro" id="IPR036388">
    <property type="entry name" value="WH-like_DNA-bd_sf"/>
</dbReference>
<dbReference type="GO" id="GO:0003700">
    <property type="term" value="F:DNA-binding transcription factor activity"/>
    <property type="evidence" value="ECO:0007669"/>
    <property type="project" value="InterPro"/>
</dbReference>
<dbReference type="FunFam" id="1.10.10.10:FF:000001">
    <property type="entry name" value="LysR family transcriptional regulator"/>
    <property type="match status" value="1"/>
</dbReference>